<reference evidence="1" key="1">
    <citation type="journal article" date="2021" name="Proc. Natl. Acad. Sci. U.S.A.">
        <title>A Catalog of Tens of Thousands of Viruses from Human Metagenomes Reveals Hidden Associations with Chronic Diseases.</title>
        <authorList>
            <person name="Tisza M.J."/>
            <person name="Buck C.B."/>
        </authorList>
    </citation>
    <scope>NUCLEOTIDE SEQUENCE</scope>
    <source>
        <strain evidence="1">Ctxdc10</strain>
    </source>
</reference>
<accession>A0A8S5TSK7</accession>
<proteinExistence type="predicted"/>
<dbReference type="EMBL" id="BK015918">
    <property type="protein sequence ID" value="DAF85181.1"/>
    <property type="molecule type" value="Genomic_DNA"/>
</dbReference>
<evidence type="ECO:0000313" key="1">
    <source>
        <dbReference type="EMBL" id="DAF85181.1"/>
    </source>
</evidence>
<sequence>MVLSISTLFLAVLRESHSRMTVGKDRANGVVTEW</sequence>
<organism evidence="1">
    <name type="scientific">Siphoviridae sp. ctxdc10</name>
    <dbReference type="NCBI Taxonomy" id="2825740"/>
    <lineage>
        <taxon>Viruses</taxon>
        <taxon>Duplodnaviria</taxon>
        <taxon>Heunggongvirae</taxon>
        <taxon>Uroviricota</taxon>
        <taxon>Caudoviricetes</taxon>
    </lineage>
</organism>
<name>A0A8S5TSK7_9CAUD</name>
<protein>
    <submittedName>
        <fullName evidence="1">Uncharacterized protein</fullName>
    </submittedName>
</protein>